<feature type="compositionally biased region" description="Basic and acidic residues" evidence="1">
    <location>
        <begin position="112"/>
        <end position="124"/>
    </location>
</feature>
<feature type="region of interest" description="Disordered" evidence="1">
    <location>
        <begin position="41"/>
        <end position="61"/>
    </location>
</feature>
<evidence type="ECO:0000313" key="3">
    <source>
        <dbReference type="Proteomes" id="UP000324222"/>
    </source>
</evidence>
<feature type="region of interest" description="Disordered" evidence="1">
    <location>
        <begin position="76"/>
        <end position="99"/>
    </location>
</feature>
<evidence type="ECO:0000256" key="1">
    <source>
        <dbReference type="SAM" id="MobiDB-lite"/>
    </source>
</evidence>
<reference evidence="2 3" key="1">
    <citation type="submission" date="2019-05" db="EMBL/GenBank/DDBJ databases">
        <title>Another draft genome of Portunus trituberculatus and its Hox gene families provides insights of decapod evolution.</title>
        <authorList>
            <person name="Jeong J.-H."/>
            <person name="Song I."/>
            <person name="Kim S."/>
            <person name="Choi T."/>
            <person name="Kim D."/>
            <person name="Ryu S."/>
            <person name="Kim W."/>
        </authorList>
    </citation>
    <scope>NUCLEOTIDE SEQUENCE [LARGE SCALE GENOMIC DNA]</scope>
    <source>
        <tissue evidence="2">Muscle</tissue>
    </source>
</reference>
<dbReference type="EMBL" id="VSRR010007065">
    <property type="protein sequence ID" value="MPC46148.1"/>
    <property type="molecule type" value="Genomic_DNA"/>
</dbReference>
<keyword evidence="3" id="KW-1185">Reference proteome</keyword>
<protein>
    <submittedName>
        <fullName evidence="2">Uncharacterized protein</fullName>
    </submittedName>
</protein>
<comment type="caution">
    <text evidence="2">The sequence shown here is derived from an EMBL/GenBank/DDBJ whole genome shotgun (WGS) entry which is preliminary data.</text>
</comment>
<proteinExistence type="predicted"/>
<feature type="region of interest" description="Disordered" evidence="1">
    <location>
        <begin position="112"/>
        <end position="138"/>
    </location>
</feature>
<feature type="compositionally biased region" description="Polar residues" evidence="1">
    <location>
        <begin position="90"/>
        <end position="99"/>
    </location>
</feature>
<gene>
    <name evidence="2" type="ORF">E2C01_039857</name>
</gene>
<dbReference type="AlphaFoldDB" id="A0A5B7FMD2"/>
<feature type="region of interest" description="Disordered" evidence="1">
    <location>
        <begin position="177"/>
        <end position="206"/>
    </location>
</feature>
<dbReference type="OrthoDB" id="266334at2759"/>
<dbReference type="Proteomes" id="UP000324222">
    <property type="component" value="Unassembled WGS sequence"/>
</dbReference>
<accession>A0A5B7FMD2</accession>
<sequence>MEWIKLSLATEDAHTSQAAAPVPTSHFHSLSKLERAKSILGVTDQASEAPPLPSHSHKSQDIRKIISSMKKNFLAKKSSSKPTACDTHTEVPTTNQANQGLIKSILRAVSQEESKKSKTVEEKQPTPAYIEEDAGKEDAEIEEHVVEEEVHRGTEKKTSGKEKFIKVISEVVVSGDDTPELLETPSSMLQPAEEVKEDAADEVSVQ</sequence>
<evidence type="ECO:0000313" key="2">
    <source>
        <dbReference type="EMBL" id="MPC46148.1"/>
    </source>
</evidence>
<name>A0A5B7FMD2_PORTR</name>
<organism evidence="2 3">
    <name type="scientific">Portunus trituberculatus</name>
    <name type="common">Swimming crab</name>
    <name type="synonym">Neptunus trituberculatus</name>
    <dbReference type="NCBI Taxonomy" id="210409"/>
    <lineage>
        <taxon>Eukaryota</taxon>
        <taxon>Metazoa</taxon>
        <taxon>Ecdysozoa</taxon>
        <taxon>Arthropoda</taxon>
        <taxon>Crustacea</taxon>
        <taxon>Multicrustacea</taxon>
        <taxon>Malacostraca</taxon>
        <taxon>Eumalacostraca</taxon>
        <taxon>Eucarida</taxon>
        <taxon>Decapoda</taxon>
        <taxon>Pleocyemata</taxon>
        <taxon>Brachyura</taxon>
        <taxon>Eubrachyura</taxon>
        <taxon>Portunoidea</taxon>
        <taxon>Portunidae</taxon>
        <taxon>Portuninae</taxon>
        <taxon>Portunus</taxon>
    </lineage>
</organism>